<keyword evidence="2 5" id="KW-0812">Transmembrane</keyword>
<feature type="transmembrane region" description="Helical" evidence="5">
    <location>
        <begin position="283"/>
        <end position="307"/>
    </location>
</feature>
<feature type="transmembrane region" description="Helical" evidence="5">
    <location>
        <begin position="319"/>
        <end position="342"/>
    </location>
</feature>
<evidence type="ECO:0000259" key="6">
    <source>
        <dbReference type="Pfam" id="PF01926"/>
    </source>
</evidence>
<dbReference type="Pfam" id="PF01926">
    <property type="entry name" value="MMR_HSR1"/>
    <property type="match status" value="1"/>
</dbReference>
<feature type="transmembrane region" description="Helical" evidence="5">
    <location>
        <begin position="241"/>
        <end position="263"/>
    </location>
</feature>
<dbReference type="AlphaFoldDB" id="A0AAJ1V331"/>
<keyword evidence="3 5" id="KW-1133">Transmembrane helix</keyword>
<proteinExistence type="predicted"/>
<evidence type="ECO:0000256" key="1">
    <source>
        <dbReference type="ARBA" id="ARBA00004141"/>
    </source>
</evidence>
<gene>
    <name evidence="7" type="ORF">QP433_02870</name>
</gene>
<reference evidence="7" key="1">
    <citation type="submission" date="2023-05" db="EMBL/GenBank/DDBJ databases">
        <title>Cataloging the Phylogenetic Diversity of Human Bladder Bacteria.</title>
        <authorList>
            <person name="Du J."/>
        </authorList>
    </citation>
    <scope>NUCLEOTIDE SEQUENCE</scope>
    <source>
        <strain evidence="7">UMB1231</strain>
    </source>
</reference>
<evidence type="ECO:0000256" key="3">
    <source>
        <dbReference type="ARBA" id="ARBA00022989"/>
    </source>
</evidence>
<dbReference type="InterPro" id="IPR006073">
    <property type="entry name" value="GTP-bd"/>
</dbReference>
<accession>A0AAJ1V331</accession>
<evidence type="ECO:0000256" key="5">
    <source>
        <dbReference type="SAM" id="Phobius"/>
    </source>
</evidence>
<dbReference type="RefSeq" id="WP_285065487.1">
    <property type="nucleotide sequence ID" value="NZ_JASOOE010000004.1"/>
</dbReference>
<feature type="domain" description="G" evidence="6">
    <location>
        <begin position="37"/>
        <end position="156"/>
    </location>
</feature>
<dbReference type="Gene3D" id="3.40.50.300">
    <property type="entry name" value="P-loop containing nucleotide triphosphate hydrolases"/>
    <property type="match status" value="1"/>
</dbReference>
<comment type="caution">
    <text evidence="7">The sequence shown here is derived from an EMBL/GenBank/DDBJ whole genome shotgun (WGS) entry which is preliminary data.</text>
</comment>
<dbReference type="EMBL" id="JASOOE010000004">
    <property type="protein sequence ID" value="MDK7186916.1"/>
    <property type="molecule type" value="Genomic_DNA"/>
</dbReference>
<name>A0AAJ1V331_9LACT</name>
<dbReference type="GO" id="GO:0016020">
    <property type="term" value="C:membrane"/>
    <property type="evidence" value="ECO:0007669"/>
    <property type="project" value="UniProtKB-SubCell"/>
</dbReference>
<dbReference type="GO" id="GO:0005525">
    <property type="term" value="F:GTP binding"/>
    <property type="evidence" value="ECO:0007669"/>
    <property type="project" value="InterPro"/>
</dbReference>
<dbReference type="Pfam" id="PF05128">
    <property type="entry name" value="DUF697"/>
    <property type="match status" value="1"/>
</dbReference>
<protein>
    <submittedName>
        <fullName evidence="7">50S ribosome-binding GTPase</fullName>
    </submittedName>
</protein>
<evidence type="ECO:0000256" key="4">
    <source>
        <dbReference type="ARBA" id="ARBA00023136"/>
    </source>
</evidence>
<dbReference type="Proteomes" id="UP001229251">
    <property type="component" value="Unassembled WGS sequence"/>
</dbReference>
<evidence type="ECO:0000313" key="7">
    <source>
        <dbReference type="EMBL" id="MDK7186916.1"/>
    </source>
</evidence>
<evidence type="ECO:0000256" key="2">
    <source>
        <dbReference type="ARBA" id="ARBA00022692"/>
    </source>
</evidence>
<dbReference type="InterPro" id="IPR021147">
    <property type="entry name" value="DUF697"/>
</dbReference>
<dbReference type="SUPFAM" id="SSF52540">
    <property type="entry name" value="P-loop containing nucleoside triphosphate hydrolases"/>
    <property type="match status" value="1"/>
</dbReference>
<evidence type="ECO:0000313" key="8">
    <source>
        <dbReference type="Proteomes" id="UP001229251"/>
    </source>
</evidence>
<comment type="subcellular location">
    <subcellularLocation>
        <location evidence="1">Membrane</location>
        <topology evidence="1">Multi-pass membrane protein</topology>
    </subcellularLocation>
</comment>
<keyword evidence="4 5" id="KW-0472">Membrane</keyword>
<sequence length="400" mass="44358">MAKFWQKVNRFKWNPQMAKELLQESQQQIDRMQPVNILLVGKTGAGKSTLINALFREEVARTGMGLPVTDHLIKLTKEGMPITLYDSRGLELGQSEQSRTIQEIFELIDLQKAKGPTEAIHFVYYCIHGGMGRIEEQELLLIEHLSQKLPVIIVITQAYSQASFEFKQYLEAHLSQVKAVIPVLAKPVKLANGQEMAAFGLKELIMTTMAILPEELHQAFINAQQADIDLKVTKAKRWAKTYISSAFGIGFIPIPVADASLLVPMQISMLAQITALFGLSLDMAQIMSILAGIGGTSGATALGKYIVTSMIKWVPGLSFLGGGLLNGTTAATLTMALAYAYIEALRKIAVSESQGKRIPLRQIQTMMRQQFKRELQHGQKLFSSKQGQAILKKWLESNNK</sequence>
<organism evidence="7 8">
    <name type="scientific">Facklamia hominis</name>
    <dbReference type="NCBI Taxonomy" id="178214"/>
    <lineage>
        <taxon>Bacteria</taxon>
        <taxon>Bacillati</taxon>
        <taxon>Bacillota</taxon>
        <taxon>Bacilli</taxon>
        <taxon>Lactobacillales</taxon>
        <taxon>Aerococcaceae</taxon>
        <taxon>Facklamia</taxon>
    </lineage>
</organism>
<dbReference type="InterPro" id="IPR027417">
    <property type="entry name" value="P-loop_NTPase"/>
</dbReference>